<evidence type="ECO:0000256" key="4">
    <source>
        <dbReference type="ARBA" id="ARBA00022729"/>
    </source>
</evidence>
<evidence type="ECO:0000256" key="1">
    <source>
        <dbReference type="ARBA" id="ARBA00004613"/>
    </source>
</evidence>
<gene>
    <name evidence="6" type="ORF">PHMEG_0007992</name>
</gene>
<reference evidence="7" key="1">
    <citation type="submission" date="2017-03" db="EMBL/GenBank/DDBJ databases">
        <title>Phytopthora megakarya and P. palmivora, two closely related causual agents of cacao black pod achieved similar genome size and gene model numbers by different mechanisms.</title>
        <authorList>
            <person name="Ali S."/>
            <person name="Shao J."/>
            <person name="Larry D.J."/>
            <person name="Kronmiller B."/>
            <person name="Shen D."/>
            <person name="Strem M.D."/>
            <person name="Melnick R.L."/>
            <person name="Guiltinan M.J."/>
            <person name="Tyler B.M."/>
            <person name="Meinhardt L.W."/>
            <person name="Bailey B.A."/>
        </authorList>
    </citation>
    <scope>NUCLEOTIDE SEQUENCE [LARGE SCALE GENOMIC DNA]</scope>
    <source>
        <strain evidence="7">zdho120</strain>
    </source>
</reference>
<keyword evidence="7" id="KW-1185">Reference proteome</keyword>
<comment type="caution">
    <text evidence="6">The sequence shown here is derived from an EMBL/GenBank/DDBJ whole genome shotgun (WGS) entry which is preliminary data.</text>
</comment>
<evidence type="ECO:0000313" key="7">
    <source>
        <dbReference type="Proteomes" id="UP000198211"/>
    </source>
</evidence>
<dbReference type="AlphaFoldDB" id="A0A225WKB3"/>
<evidence type="ECO:0000256" key="3">
    <source>
        <dbReference type="ARBA" id="ARBA00022525"/>
    </source>
</evidence>
<accession>A0A225WKB3</accession>
<keyword evidence="3 5" id="KW-0964">Secreted</keyword>
<dbReference type="EMBL" id="NBNE01000659">
    <property type="protein sequence ID" value="OWZ17992.1"/>
    <property type="molecule type" value="Genomic_DNA"/>
</dbReference>
<feature type="signal peptide" evidence="5">
    <location>
        <begin position="1"/>
        <end position="18"/>
    </location>
</feature>
<dbReference type="Proteomes" id="UP000198211">
    <property type="component" value="Unassembled WGS sequence"/>
</dbReference>
<dbReference type="InterPro" id="IPR031825">
    <property type="entry name" value="RXLR"/>
</dbReference>
<protein>
    <recommendedName>
        <fullName evidence="5">RxLR effector protein</fullName>
    </recommendedName>
</protein>
<evidence type="ECO:0000256" key="2">
    <source>
        <dbReference type="ARBA" id="ARBA00010400"/>
    </source>
</evidence>
<comment type="similarity">
    <text evidence="2 5">Belongs to the RxLR effector family.</text>
</comment>
<evidence type="ECO:0000256" key="5">
    <source>
        <dbReference type="RuleBase" id="RU367124"/>
    </source>
</evidence>
<comment type="domain">
    <text evidence="5">The RxLR-dEER motif acts to carry the protein into the host cell cytoplasm through binding to cell surface phosphatidylinositol-3-phosphate.</text>
</comment>
<dbReference type="Pfam" id="PF16810">
    <property type="entry name" value="RXLR"/>
    <property type="match status" value="1"/>
</dbReference>
<keyword evidence="4 5" id="KW-0732">Signal</keyword>
<organism evidence="6 7">
    <name type="scientific">Phytophthora megakarya</name>
    <dbReference type="NCBI Taxonomy" id="4795"/>
    <lineage>
        <taxon>Eukaryota</taxon>
        <taxon>Sar</taxon>
        <taxon>Stramenopiles</taxon>
        <taxon>Oomycota</taxon>
        <taxon>Peronosporomycetes</taxon>
        <taxon>Peronosporales</taxon>
        <taxon>Peronosporaceae</taxon>
        <taxon>Phytophthora</taxon>
    </lineage>
</organism>
<name>A0A225WKB3_9STRA</name>
<comment type="subcellular location">
    <subcellularLocation>
        <location evidence="1 5">Secreted</location>
    </subcellularLocation>
</comment>
<feature type="chain" id="PRO_5044953338" description="RxLR effector protein" evidence="5">
    <location>
        <begin position="19"/>
        <end position="213"/>
    </location>
</feature>
<comment type="function">
    <text evidence="5">Effector that suppresses plant defense responses during pathogen infection.</text>
</comment>
<sequence>MRATFLLFAVLVITFVNAATITARSTLSTTPSLRLVNSIDTAHDGTSYENKRLLRSDRELQGKDIDNDEERKFLPDLGKSLSKLFGGKTTNKVTAEQLNAASKKLKVNPEQVQAVSRKRKFAAEQVTTASNKRRKVTPNKPKVTIPEHLKITNEQLMGLREGRTRDVFLKWGKHKTLPDDIKPMLNGLSRNDQEKVLEWYTLDMYRRGKWNIN</sequence>
<proteinExistence type="inferred from homology"/>
<evidence type="ECO:0000313" key="6">
    <source>
        <dbReference type="EMBL" id="OWZ17992.1"/>
    </source>
</evidence>